<organism evidence="1 2">
    <name type="scientific">Strigomonas culicis</name>
    <dbReference type="NCBI Taxonomy" id="28005"/>
    <lineage>
        <taxon>Eukaryota</taxon>
        <taxon>Discoba</taxon>
        <taxon>Euglenozoa</taxon>
        <taxon>Kinetoplastea</taxon>
        <taxon>Metakinetoplastina</taxon>
        <taxon>Trypanosomatida</taxon>
        <taxon>Trypanosomatidae</taxon>
        <taxon>Strigomonadinae</taxon>
        <taxon>Strigomonas</taxon>
    </lineage>
</organism>
<gene>
    <name evidence="1" type="ORF">STCU_02929</name>
</gene>
<reference evidence="1 2" key="1">
    <citation type="journal article" date="2013" name="PLoS ONE">
        <title>Predicting the Proteins of Angomonas deanei, Strigomonas culicis and Their Respective Endosymbionts Reveals New Aspects of the Trypanosomatidae Family.</title>
        <authorList>
            <person name="Motta M.C."/>
            <person name="Martins A.C."/>
            <person name="de Souza S.S."/>
            <person name="Catta-Preta C.M."/>
            <person name="Silva R."/>
            <person name="Klein C.C."/>
            <person name="de Almeida L.G."/>
            <person name="de Lima Cunha O."/>
            <person name="Ciapina L.P."/>
            <person name="Brocchi M."/>
            <person name="Colabardini A.C."/>
            <person name="de Araujo Lima B."/>
            <person name="Machado C.R."/>
            <person name="de Almeida Soares C.M."/>
            <person name="Probst C.M."/>
            <person name="de Menezes C.B."/>
            <person name="Thompson C.E."/>
            <person name="Bartholomeu D.C."/>
            <person name="Gradia D.F."/>
            <person name="Pavoni D.P."/>
            <person name="Grisard E.C."/>
            <person name="Fantinatti-Garboggini F."/>
            <person name="Marchini F.K."/>
            <person name="Rodrigues-Luiz G.F."/>
            <person name="Wagner G."/>
            <person name="Goldman G.H."/>
            <person name="Fietto J.L."/>
            <person name="Elias M.C."/>
            <person name="Goldman M.H."/>
            <person name="Sagot M.F."/>
            <person name="Pereira M."/>
            <person name="Stoco P.H."/>
            <person name="de Mendonca-Neto R.P."/>
            <person name="Teixeira S.M."/>
            <person name="Maciel T.E."/>
            <person name="de Oliveira Mendes T.A."/>
            <person name="Urmenyi T.P."/>
            <person name="de Souza W."/>
            <person name="Schenkman S."/>
            <person name="de Vasconcelos A.T."/>
        </authorList>
    </citation>
    <scope>NUCLEOTIDE SEQUENCE [LARGE SCALE GENOMIC DNA]</scope>
</reference>
<proteinExistence type="predicted"/>
<dbReference type="Pfam" id="PF02330">
    <property type="entry name" value="MAM33"/>
    <property type="match status" value="1"/>
</dbReference>
<dbReference type="InterPro" id="IPR036561">
    <property type="entry name" value="MAM33_sf"/>
</dbReference>
<keyword evidence="2" id="KW-1185">Reference proteome</keyword>
<comment type="caution">
    <text evidence="1">The sequence shown here is derived from an EMBL/GenBank/DDBJ whole genome shotgun (WGS) entry which is preliminary data.</text>
</comment>
<dbReference type="InterPro" id="IPR003428">
    <property type="entry name" value="MAM33"/>
</dbReference>
<accession>S9UMY3</accession>
<dbReference type="EMBL" id="ATMH01002929">
    <property type="protein sequence ID" value="EPY32202.1"/>
    <property type="molecule type" value="Genomic_DNA"/>
</dbReference>
<evidence type="ECO:0000313" key="2">
    <source>
        <dbReference type="Proteomes" id="UP000015354"/>
    </source>
</evidence>
<protein>
    <submittedName>
        <fullName evidence="1">Uncharacterized protein</fullName>
    </submittedName>
</protein>
<name>S9UMY3_9TRYP</name>
<dbReference type="Gene3D" id="3.10.280.10">
    <property type="entry name" value="Mitochondrial glycoprotein"/>
    <property type="match status" value="1"/>
</dbReference>
<dbReference type="Proteomes" id="UP000015354">
    <property type="component" value="Unassembled WGS sequence"/>
</dbReference>
<sequence length="187" mass="21065">MCRVLAYSTVELKDPPRLNSLLTFADWFPVEVLLERRGVVLHLSMAANEGGMHMRNVRAYELPSAAAGAGDGGAAVSDYVWGTTDDAAWLRQHLCYDGPCLWHLEMDLQNELYDTMQDHGVDLDFMRWAAEWVSYLEHVCYTRWCLGVLDVVLPEGPGRGPEEDFLTAGERAALDEPVEDWLAARTY</sequence>
<evidence type="ECO:0000313" key="1">
    <source>
        <dbReference type="EMBL" id="EPY32202.1"/>
    </source>
</evidence>
<dbReference type="AlphaFoldDB" id="S9UMY3"/>
<dbReference type="SUPFAM" id="SSF54529">
    <property type="entry name" value="Mitochondrial glycoprotein MAM33-like"/>
    <property type="match status" value="1"/>
</dbReference>
<dbReference type="OrthoDB" id="272179at2759"/>
<dbReference type="GO" id="GO:0005759">
    <property type="term" value="C:mitochondrial matrix"/>
    <property type="evidence" value="ECO:0007669"/>
    <property type="project" value="InterPro"/>
</dbReference>